<protein>
    <submittedName>
        <fullName evidence="2">Uncharacterized protein</fullName>
    </submittedName>
</protein>
<keyword evidence="1" id="KW-1133">Transmembrane helix</keyword>
<dbReference type="Proteomes" id="UP001296776">
    <property type="component" value="Unassembled WGS sequence"/>
</dbReference>
<dbReference type="EMBL" id="NRSJ01000084">
    <property type="protein sequence ID" value="MBK1707341.1"/>
    <property type="molecule type" value="Genomic_DNA"/>
</dbReference>
<reference evidence="2" key="2">
    <citation type="journal article" date="2020" name="Microorganisms">
        <title>Osmotic Adaptation and Compatible Solute Biosynthesis of Phototrophic Bacteria as Revealed from Genome Analyses.</title>
        <authorList>
            <person name="Imhoff J.F."/>
            <person name="Rahn T."/>
            <person name="Kunzel S."/>
            <person name="Keller A."/>
            <person name="Neulinger S.C."/>
        </authorList>
    </citation>
    <scope>NUCLEOTIDE SEQUENCE</scope>
    <source>
        <strain evidence="2">DSM 11080</strain>
    </source>
</reference>
<dbReference type="AlphaFoldDB" id="A0AAJ0U8K6"/>
<dbReference type="RefSeq" id="WP_207173826.1">
    <property type="nucleotide sequence ID" value="NZ_NRSJ01000084.1"/>
</dbReference>
<comment type="caution">
    <text evidence="2">The sequence shown here is derived from an EMBL/GenBank/DDBJ whole genome shotgun (WGS) entry which is preliminary data.</text>
</comment>
<accession>A0AAJ0U8K6</accession>
<keyword evidence="1" id="KW-0812">Transmembrane</keyword>
<sequence>MANLLIALNGLLVLVPLAVFVHLKAAQGAFDGLFYGAQVIELIAGAANLWLIGLNARDGLRLRSLSPTAA</sequence>
<proteinExistence type="predicted"/>
<feature type="transmembrane region" description="Helical" evidence="1">
    <location>
        <begin position="33"/>
        <end position="54"/>
    </location>
</feature>
<reference evidence="2" key="1">
    <citation type="submission" date="2017-08" db="EMBL/GenBank/DDBJ databases">
        <authorList>
            <person name="Imhoff J.F."/>
            <person name="Rahn T."/>
            <person name="Kuenzel S."/>
            <person name="Neulinger S.C."/>
        </authorList>
    </citation>
    <scope>NUCLEOTIDE SEQUENCE</scope>
    <source>
        <strain evidence="2">DSM 11080</strain>
    </source>
</reference>
<evidence type="ECO:0000313" key="3">
    <source>
        <dbReference type="Proteomes" id="UP001296776"/>
    </source>
</evidence>
<keyword evidence="1" id="KW-0472">Membrane</keyword>
<gene>
    <name evidence="2" type="ORF">CKO40_23110</name>
</gene>
<name>A0AAJ0U8K6_9GAMM</name>
<organism evidence="2 3">
    <name type="scientific">Halochromatium glycolicum</name>
    <dbReference type="NCBI Taxonomy" id="85075"/>
    <lineage>
        <taxon>Bacteria</taxon>
        <taxon>Pseudomonadati</taxon>
        <taxon>Pseudomonadota</taxon>
        <taxon>Gammaproteobacteria</taxon>
        <taxon>Chromatiales</taxon>
        <taxon>Chromatiaceae</taxon>
        <taxon>Halochromatium</taxon>
    </lineage>
</organism>
<keyword evidence="3" id="KW-1185">Reference proteome</keyword>
<evidence type="ECO:0000256" key="1">
    <source>
        <dbReference type="SAM" id="Phobius"/>
    </source>
</evidence>
<evidence type="ECO:0000313" key="2">
    <source>
        <dbReference type="EMBL" id="MBK1707341.1"/>
    </source>
</evidence>